<dbReference type="Proteomes" id="UP000688947">
    <property type="component" value="Unassembled WGS sequence"/>
</dbReference>
<dbReference type="AlphaFoldDB" id="A0A8T1U4M2"/>
<evidence type="ECO:0000256" key="1">
    <source>
        <dbReference type="SAM" id="MobiDB-lite"/>
    </source>
</evidence>
<organism evidence="2 3">
    <name type="scientific">Phytophthora cactorum</name>
    <dbReference type="NCBI Taxonomy" id="29920"/>
    <lineage>
        <taxon>Eukaryota</taxon>
        <taxon>Sar</taxon>
        <taxon>Stramenopiles</taxon>
        <taxon>Oomycota</taxon>
        <taxon>Peronosporomycetes</taxon>
        <taxon>Peronosporales</taxon>
        <taxon>Peronosporaceae</taxon>
        <taxon>Phytophthora</taxon>
    </lineage>
</organism>
<comment type="caution">
    <text evidence="2">The sequence shown here is derived from an EMBL/GenBank/DDBJ whole genome shotgun (WGS) entry which is preliminary data.</text>
</comment>
<name>A0A8T1U4M2_9STRA</name>
<evidence type="ECO:0000313" key="3">
    <source>
        <dbReference type="Proteomes" id="UP000688947"/>
    </source>
</evidence>
<dbReference type="EMBL" id="JAENGZ010000690">
    <property type="protein sequence ID" value="KAG6955258.1"/>
    <property type="molecule type" value="Genomic_DNA"/>
</dbReference>
<sequence length="555" mass="61493">MRVDPAVSKRLQQAAEQLQDAIRSARKRRQSVGDAGESLSGKAWQLPPTVLQTPEQDEYEDDMIEAPQQESLDEKVETDGTSLASGSMLQTPTKGEAEMRAVEVVHDEPDRRNAMESDMRKALDWMQRDVERQARENRAVRETLARAIHDITDVVADFVDKKAANVLVLTAAAATGVSPETDNNASMVQLAPDKVDELVGLWDDALVSWREQNVVEKQELMEGFTLFEEECLARMKAGETSHKLEQERLALEASQQQSECKLELLEGRMQDVLQQVACDHEQFEYEQAKWSLEKRQQREKYDEVLDASVKVLKVLIIREKLMKKNERAQKSINEECQEKQLELACQAATLQGITTEIMQQTKPVQMKSMIKRLKKIETALGRRDWISITPTTASVSSTRSFLNLFSGTKASSPNAMHSAIQLLQLLLVALPAVANAGGCVTKACTLDCQPGKTCVVQTVTCIRAPCPPIQTCVATFSGSKGSNGVEGSPTCTMECGDFQECRIYEPDGSEYCADVCAEGRCPEGFTCELQEVQCIRAPCPPVATCNNATGTQSDY</sequence>
<reference evidence="2" key="1">
    <citation type="submission" date="2021-01" db="EMBL/GenBank/DDBJ databases">
        <title>Phytophthora aleatoria, a newly-described species from Pinus radiata is distinct from Phytophthora cactorum isolates based on comparative genomics.</title>
        <authorList>
            <person name="Mcdougal R."/>
            <person name="Panda P."/>
            <person name="Williams N."/>
            <person name="Studholme D.J."/>
        </authorList>
    </citation>
    <scope>NUCLEOTIDE SEQUENCE</scope>
    <source>
        <strain evidence="2">NZFS 3830</strain>
    </source>
</reference>
<proteinExistence type="predicted"/>
<feature type="compositionally biased region" description="Polar residues" evidence="1">
    <location>
        <begin position="79"/>
        <end position="93"/>
    </location>
</feature>
<gene>
    <name evidence="2" type="ORF">JG687_00011338</name>
</gene>
<dbReference type="VEuPathDB" id="FungiDB:PC110_g1749"/>
<accession>A0A8T1U4M2</accession>
<dbReference type="OrthoDB" id="167940at2759"/>
<feature type="region of interest" description="Disordered" evidence="1">
    <location>
        <begin position="1"/>
        <end position="95"/>
    </location>
</feature>
<evidence type="ECO:0000313" key="2">
    <source>
        <dbReference type="EMBL" id="KAG6955258.1"/>
    </source>
</evidence>
<protein>
    <submittedName>
        <fullName evidence="2">Uncharacterized protein</fullName>
    </submittedName>
</protein>
<feature type="compositionally biased region" description="Acidic residues" evidence="1">
    <location>
        <begin position="55"/>
        <end position="64"/>
    </location>
</feature>